<dbReference type="Gene3D" id="3.40.50.300">
    <property type="entry name" value="P-loop containing nucleotide triphosphate hydrolases"/>
    <property type="match status" value="1"/>
</dbReference>
<dbReference type="Pfam" id="PF13401">
    <property type="entry name" value="AAA_22"/>
    <property type="match status" value="1"/>
</dbReference>
<dbReference type="PIRSF" id="PIRSF001767">
    <property type="entry name" value="Cdc6"/>
    <property type="match status" value="1"/>
</dbReference>
<feature type="region of interest" description="Disordered" evidence="8">
    <location>
        <begin position="1"/>
        <end position="25"/>
    </location>
</feature>
<dbReference type="Pfam" id="PF09079">
    <property type="entry name" value="WHD_Cdc6"/>
    <property type="match status" value="1"/>
</dbReference>
<keyword evidence="11" id="KW-1185">Reference proteome</keyword>
<dbReference type="Pfam" id="PF22606">
    <property type="entry name" value="Cdc6-ORC-like_ATPase_lid"/>
    <property type="match status" value="1"/>
</dbReference>
<keyword evidence="5" id="KW-0539">Nucleus</keyword>
<reference evidence="11" key="1">
    <citation type="submission" date="2023-07" db="EMBL/GenBank/DDBJ databases">
        <title>A draft genome of Kazachstania heterogenica Y-27499.</title>
        <authorList>
            <person name="Donic C."/>
            <person name="Kralova J.S."/>
            <person name="Fidel L."/>
            <person name="Ben-Dor S."/>
            <person name="Jung S."/>
        </authorList>
    </citation>
    <scope>NUCLEOTIDE SEQUENCE [LARGE SCALE GENOMIC DNA]</scope>
    <source>
        <strain evidence="11">Y27499</strain>
    </source>
</reference>
<dbReference type="GO" id="GO:0005634">
    <property type="term" value="C:nucleus"/>
    <property type="evidence" value="ECO:0007669"/>
    <property type="project" value="UniProtKB-SubCell"/>
</dbReference>
<dbReference type="SUPFAM" id="SSF52540">
    <property type="entry name" value="P-loop containing nucleoside triphosphate hydrolases"/>
    <property type="match status" value="1"/>
</dbReference>
<evidence type="ECO:0000256" key="6">
    <source>
        <dbReference type="ARBA" id="ARBA00023306"/>
    </source>
</evidence>
<dbReference type="PANTHER" id="PTHR10763">
    <property type="entry name" value="CELL DIVISION CONTROL PROTEIN 6-RELATED"/>
    <property type="match status" value="1"/>
</dbReference>
<dbReference type="Gene3D" id="1.10.10.10">
    <property type="entry name" value="Winged helix-like DNA-binding domain superfamily/Winged helix DNA-binding domain"/>
    <property type="match status" value="1"/>
</dbReference>
<feature type="compositionally biased region" description="Basic residues" evidence="8">
    <location>
        <begin position="185"/>
        <end position="201"/>
    </location>
</feature>
<dbReference type="AlphaFoldDB" id="A0AAN7W5K1"/>
<proteinExistence type="inferred from homology"/>
<dbReference type="InterPro" id="IPR027417">
    <property type="entry name" value="P-loop_NTPase"/>
</dbReference>
<dbReference type="InterPro" id="IPR054425">
    <property type="entry name" value="Cdc6_ORC1-like_ATPase_lid"/>
</dbReference>
<dbReference type="InterPro" id="IPR016314">
    <property type="entry name" value="Cdc6/18"/>
</dbReference>
<dbReference type="GO" id="GO:0033314">
    <property type="term" value="P:mitotic DNA replication checkpoint signaling"/>
    <property type="evidence" value="ECO:0007669"/>
    <property type="project" value="TreeGrafter"/>
</dbReference>
<evidence type="ECO:0000313" key="11">
    <source>
        <dbReference type="Proteomes" id="UP001306508"/>
    </source>
</evidence>
<dbReference type="GO" id="GO:0003688">
    <property type="term" value="F:DNA replication origin binding"/>
    <property type="evidence" value="ECO:0007669"/>
    <property type="project" value="TreeGrafter"/>
</dbReference>
<evidence type="ECO:0000256" key="7">
    <source>
        <dbReference type="PIRNR" id="PIRNR001767"/>
    </source>
</evidence>
<feature type="domain" description="AAA+ ATPase" evidence="9">
    <location>
        <begin position="151"/>
        <end position="352"/>
    </location>
</feature>
<feature type="region of interest" description="Disordered" evidence="8">
    <location>
        <begin position="185"/>
        <end position="210"/>
    </location>
</feature>
<evidence type="ECO:0000256" key="2">
    <source>
        <dbReference type="ARBA" id="ARBA00006184"/>
    </source>
</evidence>
<evidence type="ECO:0000259" key="9">
    <source>
        <dbReference type="SMART" id="SM00382"/>
    </source>
</evidence>
<dbReference type="SMART" id="SM00382">
    <property type="entry name" value="AAA"/>
    <property type="match status" value="1"/>
</dbReference>
<feature type="compositionally biased region" description="Basic and acidic residues" evidence="8">
    <location>
        <begin position="61"/>
        <end position="77"/>
    </location>
</feature>
<evidence type="ECO:0000313" key="10">
    <source>
        <dbReference type="EMBL" id="KAK5781684.1"/>
    </source>
</evidence>
<evidence type="ECO:0000256" key="3">
    <source>
        <dbReference type="ARBA" id="ARBA00022618"/>
    </source>
</evidence>
<keyword evidence="4" id="KW-0235">DNA replication</keyword>
<dbReference type="InterPro" id="IPR036390">
    <property type="entry name" value="WH_DNA-bd_sf"/>
</dbReference>
<accession>A0AAN7W5K1</accession>
<protein>
    <recommendedName>
        <fullName evidence="7">Cell division control protein</fullName>
    </recommendedName>
</protein>
<organism evidence="10 11">
    <name type="scientific">Arxiozyma heterogenica</name>
    <dbReference type="NCBI Taxonomy" id="278026"/>
    <lineage>
        <taxon>Eukaryota</taxon>
        <taxon>Fungi</taxon>
        <taxon>Dikarya</taxon>
        <taxon>Ascomycota</taxon>
        <taxon>Saccharomycotina</taxon>
        <taxon>Saccharomycetes</taxon>
        <taxon>Saccharomycetales</taxon>
        <taxon>Saccharomycetaceae</taxon>
        <taxon>Arxiozyma</taxon>
    </lineage>
</organism>
<dbReference type="GO" id="GO:0006270">
    <property type="term" value="P:DNA replication initiation"/>
    <property type="evidence" value="ECO:0007669"/>
    <property type="project" value="UniProtKB-UniRule"/>
</dbReference>
<dbReference type="GO" id="GO:0016887">
    <property type="term" value="F:ATP hydrolysis activity"/>
    <property type="evidence" value="ECO:0007669"/>
    <property type="project" value="InterPro"/>
</dbReference>
<feature type="region of interest" description="Disordered" evidence="8">
    <location>
        <begin position="61"/>
        <end position="97"/>
    </location>
</feature>
<dbReference type="EMBL" id="JAWIZZ010000031">
    <property type="protein sequence ID" value="KAK5781684.1"/>
    <property type="molecule type" value="Genomic_DNA"/>
</dbReference>
<name>A0AAN7W5K1_9SACH</name>
<dbReference type="SUPFAM" id="SSF46785">
    <property type="entry name" value="Winged helix' DNA-binding domain"/>
    <property type="match status" value="1"/>
</dbReference>
<dbReference type="PANTHER" id="PTHR10763:SF26">
    <property type="entry name" value="CELL DIVISION CONTROL PROTEIN 6 HOMOLOG"/>
    <property type="match status" value="1"/>
</dbReference>
<dbReference type="InterPro" id="IPR050311">
    <property type="entry name" value="ORC1/CDC6"/>
</dbReference>
<keyword evidence="6" id="KW-0131">Cell cycle</keyword>
<dbReference type="Gene3D" id="1.10.8.60">
    <property type="match status" value="1"/>
</dbReference>
<evidence type="ECO:0000256" key="8">
    <source>
        <dbReference type="SAM" id="MobiDB-lite"/>
    </source>
</evidence>
<dbReference type="InterPro" id="IPR036388">
    <property type="entry name" value="WH-like_DNA-bd_sf"/>
</dbReference>
<evidence type="ECO:0000256" key="5">
    <source>
        <dbReference type="ARBA" id="ARBA00023242"/>
    </source>
</evidence>
<dbReference type="GO" id="GO:0051301">
    <property type="term" value="P:cell division"/>
    <property type="evidence" value="ECO:0007669"/>
    <property type="project" value="UniProtKB-UniRule"/>
</dbReference>
<comment type="similarity">
    <text evidence="2 7">Belongs to the CDC6/cdc18 family.</text>
</comment>
<dbReference type="InterPro" id="IPR049945">
    <property type="entry name" value="AAA_22"/>
</dbReference>
<sequence>MNTRRRSMRLRNHSNNKHSDEFLTPEKQIISNDSTLLLTPDSVSSSSKKLNIVKKRLFSETDRDDNNNNNSNKRDNSSLKTPCKRQQLSPISPAPSPQKLVFGKDSIYSRTKSLLQRSAGLFAFETGCLITREEQFHRIIDFLDSNISNNISSSLYITGPPGTGKTAQLSSIIRNRFLPIAIRQKKQSKNKQKLINSHKSRNNNNNNNNNNYDIELFPNLRNQCYFQLNNGQHKSVVATLINCIALSEPRMVFNQIYESFNVTDNTKKPVRTIEDLKHYMESFNKKITFLVVLDEIDKLLYSSNNDTMATKIILDLFLLAKSPSCNFLLVGVANSLDLKDRFLSRLNLKQELLPSTIVFHPYSSEEMFKIVMDRIKTIKISDNADIGAGVDGVDDCIFNPVAIKFASKKCSGSTGDIRKLFDVLRSSIELVELEVIKQIKIKTGIERNDATRGVTNGFKLIKVGMPHVAKVFSQINNNVSTRSRISRLNMQQRIILCSLVNRESIDVFHNNCSLDTAYDYYKQFLKRRDSVMKPLNRNEFIEIANNLETCGVVTMNHGRATGRTKHVVKMIQTSIDKNEFEEEIRKMDILKRFI</sequence>
<evidence type="ECO:0000256" key="4">
    <source>
        <dbReference type="ARBA" id="ARBA00022705"/>
    </source>
</evidence>
<comment type="caution">
    <text evidence="10">The sequence shown here is derived from an EMBL/GenBank/DDBJ whole genome shotgun (WGS) entry which is preliminary data.</text>
</comment>
<keyword evidence="3" id="KW-0132">Cell division</keyword>
<comment type="subcellular location">
    <subcellularLocation>
        <location evidence="1">Nucleus</location>
    </subcellularLocation>
</comment>
<evidence type="ECO:0000256" key="1">
    <source>
        <dbReference type="ARBA" id="ARBA00004123"/>
    </source>
</evidence>
<dbReference type="InterPro" id="IPR003593">
    <property type="entry name" value="AAA+_ATPase"/>
</dbReference>
<gene>
    <name evidence="10" type="ORF">RI543_000870</name>
</gene>
<dbReference type="InterPro" id="IPR015163">
    <property type="entry name" value="Cdc6_C"/>
</dbReference>
<dbReference type="Proteomes" id="UP001306508">
    <property type="component" value="Unassembled WGS sequence"/>
</dbReference>
<feature type="compositionally biased region" description="Basic residues" evidence="8">
    <location>
        <begin position="1"/>
        <end position="16"/>
    </location>
</feature>